<protein>
    <submittedName>
        <fullName evidence="3">Helix-turn-helix domain protein</fullName>
    </submittedName>
</protein>
<dbReference type="GO" id="GO:0003677">
    <property type="term" value="F:DNA binding"/>
    <property type="evidence" value="ECO:0007669"/>
    <property type="project" value="UniProtKB-KW"/>
</dbReference>
<dbReference type="Proteomes" id="UP000009229">
    <property type="component" value="Chromosome"/>
</dbReference>
<evidence type="ECO:0000256" key="1">
    <source>
        <dbReference type="ARBA" id="ARBA00023125"/>
    </source>
</evidence>
<dbReference type="KEGG" id="dku:Desku_2499"/>
<dbReference type="CDD" id="cd00093">
    <property type="entry name" value="HTH_XRE"/>
    <property type="match status" value="1"/>
</dbReference>
<sequence length="72" mass="8180">MLKLSARLRELRTSRKISQTALSNAIGVSQRAISYYEAGKDIPTLDVLIRLADFFDVSLDYLVGRSDDPRRH</sequence>
<evidence type="ECO:0000259" key="2">
    <source>
        <dbReference type="PROSITE" id="PS50943"/>
    </source>
</evidence>
<keyword evidence="1" id="KW-0238">DNA-binding</keyword>
<dbReference type="InterPro" id="IPR010982">
    <property type="entry name" value="Lambda_DNA-bd_dom_sf"/>
</dbReference>
<dbReference type="EMBL" id="CP002770">
    <property type="protein sequence ID" value="AEG16026.1"/>
    <property type="molecule type" value="Genomic_DNA"/>
</dbReference>
<feature type="domain" description="HTH cro/C1-type" evidence="2">
    <location>
        <begin position="8"/>
        <end position="62"/>
    </location>
</feature>
<dbReference type="PROSITE" id="PS50943">
    <property type="entry name" value="HTH_CROC1"/>
    <property type="match status" value="1"/>
</dbReference>
<dbReference type="Pfam" id="PF01381">
    <property type="entry name" value="HTH_3"/>
    <property type="match status" value="1"/>
</dbReference>
<dbReference type="InterPro" id="IPR001387">
    <property type="entry name" value="Cro/C1-type_HTH"/>
</dbReference>
<reference evidence="4" key="1">
    <citation type="submission" date="2011-05" db="EMBL/GenBank/DDBJ databases">
        <title>Complete sequence of Desulfotomaculum kuznetsovii DSM 6115.</title>
        <authorList>
            <person name="Lucas S."/>
            <person name="Han J."/>
            <person name="Lapidus A."/>
            <person name="Cheng J.-F."/>
            <person name="Goodwin L."/>
            <person name="Pitluck S."/>
            <person name="Peters L."/>
            <person name="Mikhailova N."/>
            <person name="Lu M."/>
            <person name="Saunders E."/>
            <person name="Han C."/>
            <person name="Tapia R."/>
            <person name="Land M."/>
            <person name="Hauser L."/>
            <person name="Kyrpides N."/>
            <person name="Ivanova N."/>
            <person name="Pagani I."/>
            <person name="Nazina T."/>
            <person name="Ivanova A."/>
            <person name="Parshina S."/>
            <person name="Kuever J."/>
            <person name="Muyzer G."/>
            <person name="Plugge C."/>
            <person name="Stams A."/>
            <person name="Woyke T."/>
        </authorList>
    </citation>
    <scope>NUCLEOTIDE SEQUENCE [LARGE SCALE GENOMIC DNA]</scope>
    <source>
        <strain evidence="4">DSM 6115 / VKM B-1805 / 17</strain>
    </source>
</reference>
<dbReference type="Gene3D" id="1.10.260.40">
    <property type="entry name" value="lambda repressor-like DNA-binding domains"/>
    <property type="match status" value="1"/>
</dbReference>
<dbReference type="SUPFAM" id="SSF47413">
    <property type="entry name" value="lambda repressor-like DNA-binding domains"/>
    <property type="match status" value="1"/>
</dbReference>
<gene>
    <name evidence="3" type="ordered locus">Desku_2499</name>
</gene>
<keyword evidence="4" id="KW-1185">Reference proteome</keyword>
<accession>A0AAU8PER0</accession>
<name>A0AAU8PER0_DESK7</name>
<dbReference type="SMART" id="SM00530">
    <property type="entry name" value="HTH_XRE"/>
    <property type="match status" value="1"/>
</dbReference>
<proteinExistence type="predicted"/>
<dbReference type="PANTHER" id="PTHR46558:SF11">
    <property type="entry name" value="HTH-TYPE TRANSCRIPTIONAL REGULATOR XRE"/>
    <property type="match status" value="1"/>
</dbReference>
<dbReference type="AlphaFoldDB" id="A0AAU8PER0"/>
<dbReference type="RefSeq" id="WP_013823537.1">
    <property type="nucleotide sequence ID" value="NC_015573.1"/>
</dbReference>
<evidence type="ECO:0000313" key="3">
    <source>
        <dbReference type="EMBL" id="AEG16026.1"/>
    </source>
</evidence>
<dbReference type="PANTHER" id="PTHR46558">
    <property type="entry name" value="TRACRIPTIONAL REGULATORY PROTEIN-RELATED-RELATED"/>
    <property type="match status" value="1"/>
</dbReference>
<evidence type="ECO:0000313" key="4">
    <source>
        <dbReference type="Proteomes" id="UP000009229"/>
    </source>
</evidence>
<organism evidence="3 4">
    <name type="scientific">Desulfofundulus kuznetsovii (strain DSM 6115 / VKM B-1805 / 17)</name>
    <name type="common">Desulfotomaculum kuznetsovii</name>
    <dbReference type="NCBI Taxonomy" id="760568"/>
    <lineage>
        <taxon>Bacteria</taxon>
        <taxon>Bacillati</taxon>
        <taxon>Bacillota</taxon>
        <taxon>Clostridia</taxon>
        <taxon>Eubacteriales</taxon>
        <taxon>Peptococcaceae</taxon>
        <taxon>Desulfofundulus</taxon>
    </lineage>
</organism>